<dbReference type="EMBL" id="SFBH01000133">
    <property type="protein sequence ID" value="TRU32855.1"/>
    <property type="molecule type" value="Genomic_DNA"/>
</dbReference>
<dbReference type="Gene3D" id="3.40.50.300">
    <property type="entry name" value="P-loop containing nucleotide triphosphate hydrolases"/>
    <property type="match status" value="1"/>
</dbReference>
<feature type="domain" description="Helicase C-terminal" evidence="1">
    <location>
        <begin position="14"/>
        <end position="68"/>
    </location>
</feature>
<keyword evidence="2" id="KW-0255">Endonuclease</keyword>
<organism evidence="2 3">
    <name type="scientific">Microcystis aeruginosa Ma_MB_F_20061100_S20D</name>
    <dbReference type="NCBI Taxonomy" id="2486253"/>
    <lineage>
        <taxon>Bacteria</taxon>
        <taxon>Bacillati</taxon>
        <taxon>Cyanobacteriota</taxon>
        <taxon>Cyanophyceae</taxon>
        <taxon>Oscillatoriophycideae</taxon>
        <taxon>Chroococcales</taxon>
        <taxon>Microcystaceae</taxon>
        <taxon>Microcystis</taxon>
    </lineage>
</organism>
<dbReference type="SUPFAM" id="SSF52540">
    <property type="entry name" value="P-loop containing nucleoside triphosphate hydrolases"/>
    <property type="match status" value="1"/>
</dbReference>
<sequence length="130" mass="14315">MHQGKRIDRSSSLDSDRVMLLSQLSSGNLDALVVVKCLDEGVDIPQVSQGIILAADASPRQFIQRRSKIMLAAGGQEKSNLNRCLTPWSDGEVKLIASEIKRVIDFARAASNQATVINRLVQELSYYDLT</sequence>
<dbReference type="Proteomes" id="UP000315113">
    <property type="component" value="Unassembled WGS sequence"/>
</dbReference>
<dbReference type="Pfam" id="PF00271">
    <property type="entry name" value="Helicase_C"/>
    <property type="match status" value="1"/>
</dbReference>
<comment type="caution">
    <text evidence="2">The sequence shown here is derived from an EMBL/GenBank/DDBJ whole genome shotgun (WGS) entry which is preliminary data.</text>
</comment>
<keyword evidence="2" id="KW-0540">Nuclease</keyword>
<gene>
    <name evidence="2" type="ORF">EWV78_17160</name>
</gene>
<protein>
    <submittedName>
        <fullName evidence="2">Restriction endonuclease</fullName>
    </submittedName>
</protein>
<accession>A0A552EEE9</accession>
<evidence type="ECO:0000313" key="3">
    <source>
        <dbReference type="Proteomes" id="UP000315113"/>
    </source>
</evidence>
<dbReference type="InterPro" id="IPR001650">
    <property type="entry name" value="Helicase_C-like"/>
</dbReference>
<dbReference type="InterPro" id="IPR027417">
    <property type="entry name" value="P-loop_NTPase"/>
</dbReference>
<evidence type="ECO:0000259" key="1">
    <source>
        <dbReference type="Pfam" id="PF00271"/>
    </source>
</evidence>
<keyword evidence="2" id="KW-0378">Hydrolase</keyword>
<dbReference type="AlphaFoldDB" id="A0A552EEE9"/>
<dbReference type="GO" id="GO:0004519">
    <property type="term" value="F:endonuclease activity"/>
    <property type="evidence" value="ECO:0007669"/>
    <property type="project" value="UniProtKB-KW"/>
</dbReference>
<proteinExistence type="predicted"/>
<reference evidence="2 3" key="1">
    <citation type="submission" date="2019-01" db="EMBL/GenBank/DDBJ databases">
        <title>Coherence of Microcystis species and biogeography revealed through population genomics.</title>
        <authorList>
            <person name="Perez-Carrascal O.M."/>
            <person name="Terrat Y."/>
            <person name="Giani A."/>
            <person name="Fortin N."/>
            <person name="Tromas N."/>
            <person name="Shapiro B.J."/>
        </authorList>
    </citation>
    <scope>NUCLEOTIDE SEQUENCE [LARGE SCALE GENOMIC DNA]</scope>
    <source>
        <strain evidence="2">Ma_MB_F_20061100_S20D</strain>
    </source>
</reference>
<evidence type="ECO:0000313" key="2">
    <source>
        <dbReference type="EMBL" id="TRU32855.1"/>
    </source>
</evidence>
<name>A0A552EEE9_MICAE</name>